<dbReference type="GO" id="GO:0005634">
    <property type="term" value="C:nucleus"/>
    <property type="evidence" value="ECO:0000318"/>
    <property type="project" value="GO_Central"/>
</dbReference>
<dbReference type="KEGG" id="ago:AGOS_AFR427W"/>
<dbReference type="PANTHER" id="PTHR12970">
    <property type="entry name" value="PROTEASOME ASSEMBLY CHAPERONE 2"/>
    <property type="match status" value="1"/>
</dbReference>
<reference evidence="5 6" key="1">
    <citation type="journal article" date="2004" name="Science">
        <title>The Ashbya gossypii genome as a tool for mapping the ancient Saccharomyces cerevisiae genome.</title>
        <authorList>
            <person name="Dietrich F.S."/>
            <person name="Voegeli S."/>
            <person name="Brachat S."/>
            <person name="Lerch A."/>
            <person name="Gates K."/>
            <person name="Steiner S."/>
            <person name="Mohr C."/>
            <person name="Pohlmann R."/>
            <person name="Luedi P."/>
            <person name="Choi S."/>
            <person name="Wing R.A."/>
            <person name="Flavier A."/>
            <person name="Gaffney T.D."/>
            <person name="Philippsen P."/>
        </authorList>
    </citation>
    <scope>NUCLEOTIDE SEQUENCE [LARGE SCALE GENOMIC DNA]</scope>
    <source>
        <strain evidence="6">ATCC 10895 / CBS 109.51 / FGSC 9923 / NRRL Y-1056</strain>
    </source>
</reference>
<dbReference type="eggNOG" id="KOG3112">
    <property type="taxonomic scope" value="Eukaryota"/>
</dbReference>
<comment type="subunit">
    <text evidence="4">Component of the 20S proteasome chaperone.</text>
</comment>
<accession>Q753Q7</accession>
<sequence>MSHLTGAERSRDSWWPHGRQESMATLVLPLVSAGNVPQLCADVLLHSTPGEFRFVRELDGQWLHPFVGPLDYVEGQESLLYRDAPGKRVTTPLELFYCEQRQLYLVQQRSPVVQGYENEFCKEVLLPLLEELAPQRVVVLDSVGEFETEVPVHTETMESRFSVATCNVTSISDVAKEFAEGLQLDEQNDLSVNSTLFSFRQGSFQRGISTEQFIFKFSYHLLHSPLARSADFAELSYVSIFIHEGDNNEDALLLCTELPTFVEVFPRLETLRTPISWKGVYGSRRIPDGYDEGLYI</sequence>
<dbReference type="GeneID" id="4622247"/>
<dbReference type="Pfam" id="PF09754">
    <property type="entry name" value="PAC2"/>
    <property type="match status" value="1"/>
</dbReference>
<dbReference type="PIRSF" id="PIRSF010044">
    <property type="entry name" value="UCP010044"/>
    <property type="match status" value="1"/>
</dbReference>
<evidence type="ECO:0000256" key="3">
    <source>
        <dbReference type="ARBA" id="ARBA00025745"/>
    </source>
</evidence>
<keyword evidence="6" id="KW-1185">Reference proteome</keyword>
<dbReference type="EMBL" id="AE016819">
    <property type="protein sequence ID" value="AAS53798.1"/>
    <property type="molecule type" value="Genomic_DNA"/>
</dbReference>
<reference evidence="6" key="2">
    <citation type="journal article" date="2013" name="G3 (Bethesda)">
        <title>Genomes of Ashbya fungi isolated from insects reveal four mating-type loci, numerous translocations, lack of transposons, and distinct gene duplications.</title>
        <authorList>
            <person name="Dietrich F.S."/>
            <person name="Voegeli S."/>
            <person name="Kuo S."/>
            <person name="Philippsen P."/>
        </authorList>
    </citation>
    <scope>GENOME REANNOTATION</scope>
    <source>
        <strain evidence="6">ATCC 10895 / CBS 109.51 / FGSC 9923 / NRRL Y-1056</strain>
    </source>
</reference>
<dbReference type="InterPro" id="IPR019151">
    <property type="entry name" value="Proteasome_assmbl_chaperone_2"/>
</dbReference>
<proteinExistence type="inferred from homology"/>
<comment type="similarity">
    <text evidence="3 4">Belongs to the PSMG2 family.</text>
</comment>
<gene>
    <name evidence="5" type="ORF">AGOS_AFR427W</name>
</gene>
<dbReference type="RefSeq" id="NP_985974.1">
    <property type="nucleotide sequence ID" value="NM_211329.1"/>
</dbReference>
<evidence type="ECO:0000256" key="4">
    <source>
        <dbReference type="PIRNR" id="PIRNR010044"/>
    </source>
</evidence>
<dbReference type="HOGENOM" id="CLU_062640_2_1_1"/>
<protein>
    <recommendedName>
        <fullName evidence="1 4">Proteasome assembly chaperone 2</fullName>
    </recommendedName>
</protein>
<dbReference type="STRING" id="284811.Q753Q7"/>
<organism evidence="5 6">
    <name type="scientific">Eremothecium gossypii (strain ATCC 10895 / CBS 109.51 / FGSC 9923 / NRRL Y-1056)</name>
    <name type="common">Yeast</name>
    <name type="synonym">Ashbya gossypii</name>
    <dbReference type="NCBI Taxonomy" id="284811"/>
    <lineage>
        <taxon>Eukaryota</taxon>
        <taxon>Fungi</taxon>
        <taxon>Dikarya</taxon>
        <taxon>Ascomycota</taxon>
        <taxon>Saccharomycotina</taxon>
        <taxon>Saccharomycetes</taxon>
        <taxon>Saccharomycetales</taxon>
        <taxon>Saccharomycetaceae</taxon>
        <taxon>Eremothecium</taxon>
    </lineage>
</organism>
<evidence type="ECO:0000313" key="5">
    <source>
        <dbReference type="EMBL" id="AAS53798.1"/>
    </source>
</evidence>
<dbReference type="FunCoup" id="Q753Q7">
    <property type="interactions" value="119"/>
</dbReference>
<dbReference type="InterPro" id="IPR016562">
    <property type="entry name" value="Proteasome_assmbl_chp_2_euk"/>
</dbReference>
<dbReference type="GO" id="GO:0043248">
    <property type="term" value="P:proteasome assembly"/>
    <property type="evidence" value="ECO:0000318"/>
    <property type="project" value="GO_Central"/>
</dbReference>
<dbReference type="OMA" id="PISWKGV"/>
<dbReference type="Proteomes" id="UP000000591">
    <property type="component" value="Chromosome VI"/>
</dbReference>
<dbReference type="AlphaFoldDB" id="Q753Q7"/>
<dbReference type="Gene3D" id="3.40.50.10900">
    <property type="entry name" value="PAC-like subunit"/>
    <property type="match status" value="1"/>
</dbReference>
<evidence type="ECO:0000313" key="6">
    <source>
        <dbReference type="Proteomes" id="UP000000591"/>
    </source>
</evidence>
<evidence type="ECO:0000256" key="2">
    <source>
        <dbReference type="ARBA" id="ARBA00023186"/>
    </source>
</evidence>
<evidence type="ECO:0000256" key="1">
    <source>
        <dbReference type="ARBA" id="ARBA00019186"/>
    </source>
</evidence>
<dbReference type="GO" id="GO:0005829">
    <property type="term" value="C:cytosol"/>
    <property type="evidence" value="ECO:0000318"/>
    <property type="project" value="GO_Central"/>
</dbReference>
<dbReference type="PANTHER" id="PTHR12970:SF1">
    <property type="entry name" value="PROTEASOME ASSEMBLY CHAPERONE 2"/>
    <property type="match status" value="1"/>
</dbReference>
<dbReference type="InterPro" id="IPR038389">
    <property type="entry name" value="PSMG2_sf"/>
</dbReference>
<dbReference type="InParanoid" id="Q753Q7"/>
<dbReference type="OrthoDB" id="10260712at2759"/>
<comment type="function">
    <text evidence="4">Involved in 20S proteasome assembly.</text>
</comment>
<name>Q753Q7_EREGS</name>
<keyword evidence="2 4" id="KW-0143">Chaperone</keyword>